<evidence type="ECO:0000313" key="1">
    <source>
        <dbReference type="EMBL" id="GIY22131.1"/>
    </source>
</evidence>
<comment type="caution">
    <text evidence="1">The sequence shown here is derived from an EMBL/GenBank/DDBJ whole genome shotgun (WGS) entry which is preliminary data.</text>
</comment>
<gene>
    <name evidence="1" type="primary">Gtpbp4</name>
    <name evidence="1" type="ORF">CEXT_385361</name>
</gene>
<dbReference type="Proteomes" id="UP001054945">
    <property type="component" value="Unassembled WGS sequence"/>
</dbReference>
<dbReference type="EMBL" id="BPLR01008106">
    <property type="protein sequence ID" value="GIY22131.1"/>
    <property type="molecule type" value="Genomic_DNA"/>
</dbReference>
<dbReference type="AlphaFoldDB" id="A0AAV4RMW4"/>
<organism evidence="1 2">
    <name type="scientific">Caerostris extrusa</name>
    <name type="common">Bark spider</name>
    <name type="synonym">Caerostris bankana</name>
    <dbReference type="NCBI Taxonomy" id="172846"/>
    <lineage>
        <taxon>Eukaryota</taxon>
        <taxon>Metazoa</taxon>
        <taxon>Ecdysozoa</taxon>
        <taxon>Arthropoda</taxon>
        <taxon>Chelicerata</taxon>
        <taxon>Arachnida</taxon>
        <taxon>Araneae</taxon>
        <taxon>Araneomorphae</taxon>
        <taxon>Entelegynae</taxon>
        <taxon>Araneoidea</taxon>
        <taxon>Araneidae</taxon>
        <taxon>Caerostris</taxon>
    </lineage>
</organism>
<proteinExistence type="predicted"/>
<protein>
    <submittedName>
        <fullName evidence="1">Nucleolar GTP-binding protein 1</fullName>
    </submittedName>
</protein>
<evidence type="ECO:0000313" key="2">
    <source>
        <dbReference type="Proteomes" id="UP001054945"/>
    </source>
</evidence>
<accession>A0AAV4RMW4</accession>
<keyword evidence="2" id="KW-1185">Reference proteome</keyword>
<name>A0AAV4RMW4_CAEEX</name>
<sequence>MSTLTGEGVIELRNEACERLLAHRVEVKMKGKKASEFLNRLQVAVPQARDDKQRLPFIPQRVLEKKQQMEIDNKERKLERDLELELGDDYILDLKKIM</sequence>
<reference evidence="1 2" key="1">
    <citation type="submission" date="2021-06" db="EMBL/GenBank/DDBJ databases">
        <title>Caerostris extrusa draft genome.</title>
        <authorList>
            <person name="Kono N."/>
            <person name="Arakawa K."/>
        </authorList>
    </citation>
    <scope>NUCLEOTIDE SEQUENCE [LARGE SCALE GENOMIC DNA]</scope>
</reference>